<evidence type="ECO:0000256" key="2">
    <source>
        <dbReference type="ARBA" id="ARBA00004613"/>
    </source>
</evidence>
<proteinExistence type="inferred from homology"/>
<dbReference type="GO" id="GO:0005576">
    <property type="term" value="C:extracellular region"/>
    <property type="evidence" value="ECO:0007669"/>
    <property type="project" value="UniProtKB-SubCell"/>
</dbReference>
<dbReference type="GO" id="GO:0080155">
    <property type="term" value="P:regulation of double fertilization forming a zygote and endosperm"/>
    <property type="evidence" value="ECO:0007669"/>
    <property type="project" value="UniProtKB-ARBA"/>
</dbReference>
<evidence type="ECO:0000259" key="10">
    <source>
        <dbReference type="Pfam" id="PF05617"/>
    </source>
</evidence>
<keyword evidence="12" id="KW-1185">Reference proteome</keyword>
<feature type="domain" description="Prolamin-like" evidence="10">
    <location>
        <begin position="45"/>
        <end position="109"/>
    </location>
</feature>
<dbReference type="GO" id="GO:0031410">
    <property type="term" value="C:cytoplasmic vesicle"/>
    <property type="evidence" value="ECO:0007669"/>
    <property type="project" value="UniProtKB-SubCell"/>
</dbReference>
<evidence type="ECO:0000256" key="5">
    <source>
        <dbReference type="ARBA" id="ARBA00023279"/>
    </source>
</evidence>
<comment type="function">
    <text evidence="7">Involved in the regulation of gamete interactions during the double fertilization and to prevent multiple-pollen tube attraction; mediates the redistribution of the gamete fusogen HAP2/GCS1 to the cell surface after secretion upon sperm arrival.</text>
</comment>
<dbReference type="Proteomes" id="UP001324115">
    <property type="component" value="Unassembled WGS sequence"/>
</dbReference>
<dbReference type="EMBL" id="JAXUIC010000006">
    <property type="protein sequence ID" value="KAK4585430.1"/>
    <property type="molecule type" value="Genomic_DNA"/>
</dbReference>
<evidence type="ECO:0000256" key="7">
    <source>
        <dbReference type="ARBA" id="ARBA00034457"/>
    </source>
</evidence>
<dbReference type="PANTHER" id="PTHR35293">
    <property type="entry name" value="EGG CELL-SECRETED PROTEIN 1.5"/>
    <property type="match status" value="1"/>
</dbReference>
<dbReference type="GO" id="GO:2000008">
    <property type="term" value="P:regulation of protein localization to cell surface"/>
    <property type="evidence" value="ECO:0007669"/>
    <property type="project" value="UniProtKB-ARBA"/>
</dbReference>
<dbReference type="AlphaFoldDB" id="A0AAN7IT87"/>
<evidence type="ECO:0000256" key="6">
    <source>
        <dbReference type="ARBA" id="ARBA00023329"/>
    </source>
</evidence>
<keyword evidence="4 9" id="KW-0732">Signal</keyword>
<dbReference type="InterPro" id="IPR008502">
    <property type="entry name" value="Prolamin-like"/>
</dbReference>
<dbReference type="InterPro" id="IPR044711">
    <property type="entry name" value="EC11-15"/>
</dbReference>
<dbReference type="GO" id="GO:0009567">
    <property type="term" value="P:double fertilization forming a zygote and endosperm"/>
    <property type="evidence" value="ECO:0007669"/>
    <property type="project" value="InterPro"/>
</dbReference>
<name>A0AAN7IT87_QUERU</name>
<comment type="caution">
    <text evidence="11">The sequence shown here is derived from an EMBL/GenBank/DDBJ whole genome shotgun (WGS) entry which is preliminary data.</text>
</comment>
<keyword evidence="5" id="KW-0278">Fertilization</keyword>
<accession>A0AAN7IT87</accession>
<comment type="similarity">
    <text evidence="8">Belongs to the plant egg cell-secreted peptide family.</text>
</comment>
<protein>
    <recommendedName>
        <fullName evidence="10">Prolamin-like domain-containing protein</fullName>
    </recommendedName>
</protein>
<comment type="subcellular location">
    <subcellularLocation>
        <location evidence="1">Cytoplasmic vesicle</location>
    </subcellularLocation>
    <subcellularLocation>
        <location evidence="2">Secreted</location>
    </subcellularLocation>
</comment>
<evidence type="ECO:0000313" key="12">
    <source>
        <dbReference type="Proteomes" id="UP001324115"/>
    </source>
</evidence>
<organism evidence="11 12">
    <name type="scientific">Quercus rubra</name>
    <name type="common">Northern red oak</name>
    <name type="synonym">Quercus borealis</name>
    <dbReference type="NCBI Taxonomy" id="3512"/>
    <lineage>
        <taxon>Eukaryota</taxon>
        <taxon>Viridiplantae</taxon>
        <taxon>Streptophyta</taxon>
        <taxon>Embryophyta</taxon>
        <taxon>Tracheophyta</taxon>
        <taxon>Spermatophyta</taxon>
        <taxon>Magnoliopsida</taxon>
        <taxon>eudicotyledons</taxon>
        <taxon>Gunneridae</taxon>
        <taxon>Pentapetalae</taxon>
        <taxon>rosids</taxon>
        <taxon>fabids</taxon>
        <taxon>Fagales</taxon>
        <taxon>Fagaceae</taxon>
        <taxon>Quercus</taxon>
    </lineage>
</organism>
<evidence type="ECO:0000313" key="11">
    <source>
        <dbReference type="EMBL" id="KAK4585430.1"/>
    </source>
</evidence>
<evidence type="ECO:0000256" key="8">
    <source>
        <dbReference type="ARBA" id="ARBA00034484"/>
    </source>
</evidence>
<keyword evidence="3" id="KW-0964">Secreted</keyword>
<feature type="chain" id="PRO_5042865019" description="Prolamin-like domain-containing protein" evidence="9">
    <location>
        <begin position="22"/>
        <end position="132"/>
    </location>
</feature>
<gene>
    <name evidence="11" type="ORF">RGQ29_022906</name>
</gene>
<evidence type="ECO:0000256" key="1">
    <source>
        <dbReference type="ARBA" id="ARBA00004541"/>
    </source>
</evidence>
<sequence>MAIKNEFILLVLTSLLANVTASRDLALKSGFNVPASLETREGLVKCLLLLMELKFCSNELFLLVLTGQNSLSVDCCQVMTTFTNKCWPFMLTSFGFNTKQGNLLQGYCDTVPRLATASVAGSSQLQYSRRTI</sequence>
<keyword evidence="6" id="KW-0968">Cytoplasmic vesicle</keyword>
<feature type="signal peptide" evidence="9">
    <location>
        <begin position="1"/>
        <end position="21"/>
    </location>
</feature>
<dbReference type="Pfam" id="PF05617">
    <property type="entry name" value="Prolamin_like"/>
    <property type="match status" value="1"/>
</dbReference>
<evidence type="ECO:0000256" key="3">
    <source>
        <dbReference type="ARBA" id="ARBA00022525"/>
    </source>
</evidence>
<reference evidence="11 12" key="1">
    <citation type="journal article" date="2023" name="G3 (Bethesda)">
        <title>A haplotype-resolved chromosome-scale genome for Quercus rubra L. provides insights into the genetics of adaptive traits for red oak species.</title>
        <authorList>
            <person name="Kapoor B."/>
            <person name="Jenkins J."/>
            <person name="Schmutz J."/>
            <person name="Zhebentyayeva T."/>
            <person name="Kuelheim C."/>
            <person name="Coggeshall M."/>
            <person name="Heim C."/>
            <person name="Lasky J.R."/>
            <person name="Leites L."/>
            <person name="Islam-Faridi N."/>
            <person name="Romero-Severson J."/>
            <person name="DeLeo V.L."/>
            <person name="Lucas S.M."/>
            <person name="Lazic D."/>
            <person name="Gailing O."/>
            <person name="Carlson J."/>
            <person name="Staton M."/>
        </authorList>
    </citation>
    <scope>NUCLEOTIDE SEQUENCE [LARGE SCALE GENOMIC DNA]</scope>
    <source>
        <strain evidence="11">Pseudo-F2</strain>
    </source>
</reference>
<evidence type="ECO:0000256" key="9">
    <source>
        <dbReference type="SAM" id="SignalP"/>
    </source>
</evidence>
<dbReference type="PANTHER" id="PTHR35293:SF10">
    <property type="entry name" value="EGG CELL-SECRETED PROTEIN 1.2-RELATED"/>
    <property type="match status" value="1"/>
</dbReference>
<evidence type="ECO:0000256" key="4">
    <source>
        <dbReference type="ARBA" id="ARBA00022729"/>
    </source>
</evidence>